<dbReference type="CDD" id="cd07377">
    <property type="entry name" value="WHTH_GntR"/>
    <property type="match status" value="1"/>
</dbReference>
<dbReference type="PROSITE" id="PS50949">
    <property type="entry name" value="HTH_GNTR"/>
    <property type="match status" value="1"/>
</dbReference>
<organism evidence="5 6">
    <name type="scientific">Amycolatopsis mediterranei (strain S699)</name>
    <name type="common">Nocardia mediterranei</name>
    <dbReference type="NCBI Taxonomy" id="713604"/>
    <lineage>
        <taxon>Bacteria</taxon>
        <taxon>Bacillati</taxon>
        <taxon>Actinomycetota</taxon>
        <taxon>Actinomycetes</taxon>
        <taxon>Pseudonocardiales</taxon>
        <taxon>Pseudonocardiaceae</taxon>
        <taxon>Amycolatopsis</taxon>
    </lineage>
</organism>
<keyword evidence="3" id="KW-0804">Transcription</keyword>
<keyword evidence="2" id="KW-0238">DNA-binding</keyword>
<dbReference type="AlphaFoldDB" id="A0A9R0U5T4"/>
<reference evidence="5 6" key="1">
    <citation type="journal article" date="2011" name="J. Bacteriol.">
        <title>Whole genome sequence of the rifamycin B-producing strain Amycolatopsis mediterranei S699.</title>
        <authorList>
            <person name="Verma M."/>
            <person name="Kaur J."/>
            <person name="Kumar M."/>
            <person name="Kumari K."/>
            <person name="Saxena A."/>
            <person name="Anand S."/>
            <person name="Nigam A."/>
            <person name="Ravi V."/>
            <person name="Raghuvanshi S."/>
            <person name="Khurana P."/>
            <person name="Tyagi A.K."/>
            <person name="Khurana J.P."/>
            <person name="Lal R."/>
        </authorList>
    </citation>
    <scope>NUCLEOTIDE SEQUENCE [LARGE SCALE GENOMIC DNA]</scope>
    <source>
        <strain evidence="5 6">S699</strain>
    </source>
</reference>
<evidence type="ECO:0000256" key="3">
    <source>
        <dbReference type="ARBA" id="ARBA00023163"/>
    </source>
</evidence>
<protein>
    <submittedName>
        <fullName evidence="5">GntR family transcriptional regulator</fullName>
    </submittedName>
</protein>
<evidence type="ECO:0000259" key="4">
    <source>
        <dbReference type="PROSITE" id="PS50949"/>
    </source>
</evidence>
<dbReference type="SMART" id="SM00345">
    <property type="entry name" value="HTH_GNTR"/>
    <property type="match status" value="1"/>
</dbReference>
<dbReference type="Gene3D" id="1.10.10.10">
    <property type="entry name" value="Winged helix-like DNA-binding domain superfamily/Winged helix DNA-binding domain"/>
    <property type="match status" value="1"/>
</dbReference>
<dbReference type="InterPro" id="IPR036388">
    <property type="entry name" value="WH-like_DNA-bd_sf"/>
</dbReference>
<dbReference type="SUPFAM" id="SSF46785">
    <property type="entry name" value="Winged helix' DNA-binding domain"/>
    <property type="match status" value="1"/>
</dbReference>
<dbReference type="GeneID" id="92876971"/>
<dbReference type="InterPro" id="IPR036390">
    <property type="entry name" value="WH_DNA-bd_sf"/>
</dbReference>
<gene>
    <name evidence="5" type="ordered locus">RAM_01910</name>
</gene>
<evidence type="ECO:0000313" key="5">
    <source>
        <dbReference type="EMBL" id="AEK38874.1"/>
    </source>
</evidence>
<dbReference type="EMBL" id="CP002896">
    <property type="protein sequence ID" value="AEK38874.1"/>
    <property type="molecule type" value="Genomic_DNA"/>
</dbReference>
<evidence type="ECO:0000313" key="6">
    <source>
        <dbReference type="Proteomes" id="UP000006138"/>
    </source>
</evidence>
<proteinExistence type="predicted"/>
<dbReference type="Pfam" id="PF00392">
    <property type="entry name" value="GntR"/>
    <property type="match status" value="1"/>
</dbReference>
<dbReference type="InterPro" id="IPR000524">
    <property type="entry name" value="Tscrpt_reg_HTH_GntR"/>
</dbReference>
<name>A0A9R0U5T4_AMYMS</name>
<dbReference type="GO" id="GO:0003700">
    <property type="term" value="F:DNA-binding transcription factor activity"/>
    <property type="evidence" value="ECO:0007669"/>
    <property type="project" value="InterPro"/>
</dbReference>
<dbReference type="GO" id="GO:0003677">
    <property type="term" value="F:DNA binding"/>
    <property type="evidence" value="ECO:0007669"/>
    <property type="project" value="UniProtKB-KW"/>
</dbReference>
<dbReference type="GO" id="GO:0045892">
    <property type="term" value="P:negative regulation of DNA-templated transcription"/>
    <property type="evidence" value="ECO:0007669"/>
    <property type="project" value="TreeGrafter"/>
</dbReference>
<accession>A0A9R0U5T4</accession>
<sequence length="115" mass="12434">MATGTAGLAAYERVAAAIRSDIAEGRLTPGERLPGNRALAEQHRVSLPTLQKAVGILHDEGWLIVRAAVGVYVSDEPPAESVGDSPSPRDLRRTVVELQAEVRTLRERVDRLEQG</sequence>
<dbReference type="RefSeq" id="WP_012477099.1">
    <property type="nucleotide sequence ID" value="NC_017186.1"/>
</dbReference>
<feature type="domain" description="HTH gntR-type" evidence="4">
    <location>
        <begin position="8"/>
        <end position="76"/>
    </location>
</feature>
<dbReference type="PANTHER" id="PTHR44846">
    <property type="entry name" value="MANNOSYL-D-GLYCERATE TRANSPORT/METABOLISM SYSTEM REPRESSOR MNGR-RELATED"/>
    <property type="match status" value="1"/>
</dbReference>
<dbReference type="PANTHER" id="PTHR44846:SF1">
    <property type="entry name" value="MANNOSYL-D-GLYCERATE TRANSPORT_METABOLISM SYSTEM REPRESSOR MNGR-RELATED"/>
    <property type="match status" value="1"/>
</dbReference>
<dbReference type="KEGG" id="amn:RAM_01910"/>
<keyword evidence="1" id="KW-0805">Transcription regulation</keyword>
<evidence type="ECO:0000256" key="2">
    <source>
        <dbReference type="ARBA" id="ARBA00023125"/>
    </source>
</evidence>
<evidence type="ECO:0000256" key="1">
    <source>
        <dbReference type="ARBA" id="ARBA00023015"/>
    </source>
</evidence>
<dbReference type="InterPro" id="IPR050679">
    <property type="entry name" value="Bact_HTH_transcr_reg"/>
</dbReference>
<dbReference type="Proteomes" id="UP000006138">
    <property type="component" value="Chromosome"/>
</dbReference>
<keyword evidence="6" id="KW-1185">Reference proteome</keyword>